<evidence type="ECO:0000256" key="1">
    <source>
        <dbReference type="SAM" id="MobiDB-lite"/>
    </source>
</evidence>
<gene>
    <name evidence="2" type="ORF">B0T22DRAFT_33954</name>
</gene>
<reference evidence="2" key="2">
    <citation type="submission" date="2023-06" db="EMBL/GenBank/DDBJ databases">
        <authorList>
            <consortium name="Lawrence Berkeley National Laboratory"/>
            <person name="Haridas S."/>
            <person name="Hensen N."/>
            <person name="Bonometti L."/>
            <person name="Westerberg I."/>
            <person name="Brannstrom I.O."/>
            <person name="Guillou S."/>
            <person name="Cros-Aarteil S."/>
            <person name="Calhoun S."/>
            <person name="Kuo A."/>
            <person name="Mondo S."/>
            <person name="Pangilinan J."/>
            <person name="Riley R."/>
            <person name="Labutti K."/>
            <person name="Andreopoulos B."/>
            <person name="Lipzen A."/>
            <person name="Chen C."/>
            <person name="Yanf M."/>
            <person name="Daum C."/>
            <person name="Ng V."/>
            <person name="Clum A."/>
            <person name="Steindorff A."/>
            <person name="Ohm R."/>
            <person name="Martin F."/>
            <person name="Silar P."/>
            <person name="Natvig D."/>
            <person name="Lalanne C."/>
            <person name="Gautier V."/>
            <person name="Ament-Velasquez S.L."/>
            <person name="Kruys A."/>
            <person name="Hutchinson M.I."/>
            <person name="Powell A.J."/>
            <person name="Barry K."/>
            <person name="Miller A.N."/>
            <person name="Grigoriev I.V."/>
            <person name="Debuchy R."/>
            <person name="Gladieux P."/>
            <person name="Thoren M.H."/>
            <person name="Johannesson H."/>
        </authorList>
    </citation>
    <scope>NUCLEOTIDE SEQUENCE</scope>
    <source>
        <strain evidence="2">CBS 314.62</strain>
    </source>
</reference>
<protein>
    <submittedName>
        <fullName evidence="2">Uncharacterized protein</fullName>
    </submittedName>
</protein>
<comment type="caution">
    <text evidence="2">The sequence shown here is derived from an EMBL/GenBank/DDBJ whole genome shotgun (WGS) entry which is preliminary data.</text>
</comment>
<proteinExistence type="predicted"/>
<evidence type="ECO:0000313" key="3">
    <source>
        <dbReference type="Proteomes" id="UP001270362"/>
    </source>
</evidence>
<evidence type="ECO:0000313" key="2">
    <source>
        <dbReference type="EMBL" id="KAK3693094.1"/>
    </source>
</evidence>
<organism evidence="2 3">
    <name type="scientific">Podospora appendiculata</name>
    <dbReference type="NCBI Taxonomy" id="314037"/>
    <lineage>
        <taxon>Eukaryota</taxon>
        <taxon>Fungi</taxon>
        <taxon>Dikarya</taxon>
        <taxon>Ascomycota</taxon>
        <taxon>Pezizomycotina</taxon>
        <taxon>Sordariomycetes</taxon>
        <taxon>Sordariomycetidae</taxon>
        <taxon>Sordariales</taxon>
        <taxon>Podosporaceae</taxon>
        <taxon>Podospora</taxon>
    </lineage>
</organism>
<sequence>MPSPPGSRPLGGSFAPSARTSARRSTWCRGARRNRAAGRHPLSTPNTCGARPRHGGASLAPIVTVVVACHLSWLEGDDMSGWQVLIIYLSRRPRLKKNLPSQTLLHPSRQNQRDLVQIDLVVRPALALRRDGNEAVRVAVGRVRDGVLRPRAAQPQRRALVQARAHRADRRQDPARGRTRRLRPEGHGVARRLVREREPLVKVELPVCREGD</sequence>
<accession>A0AAE0XGM3</accession>
<dbReference type="Proteomes" id="UP001270362">
    <property type="component" value="Unassembled WGS sequence"/>
</dbReference>
<reference evidence="2" key="1">
    <citation type="journal article" date="2023" name="Mol. Phylogenet. Evol.">
        <title>Genome-scale phylogeny and comparative genomics of the fungal order Sordariales.</title>
        <authorList>
            <person name="Hensen N."/>
            <person name="Bonometti L."/>
            <person name="Westerberg I."/>
            <person name="Brannstrom I.O."/>
            <person name="Guillou S."/>
            <person name="Cros-Aarteil S."/>
            <person name="Calhoun S."/>
            <person name="Haridas S."/>
            <person name="Kuo A."/>
            <person name="Mondo S."/>
            <person name="Pangilinan J."/>
            <person name="Riley R."/>
            <person name="LaButti K."/>
            <person name="Andreopoulos B."/>
            <person name="Lipzen A."/>
            <person name="Chen C."/>
            <person name="Yan M."/>
            <person name="Daum C."/>
            <person name="Ng V."/>
            <person name="Clum A."/>
            <person name="Steindorff A."/>
            <person name="Ohm R.A."/>
            <person name="Martin F."/>
            <person name="Silar P."/>
            <person name="Natvig D.O."/>
            <person name="Lalanne C."/>
            <person name="Gautier V."/>
            <person name="Ament-Velasquez S.L."/>
            <person name="Kruys A."/>
            <person name="Hutchinson M.I."/>
            <person name="Powell A.J."/>
            <person name="Barry K."/>
            <person name="Miller A.N."/>
            <person name="Grigoriev I.V."/>
            <person name="Debuchy R."/>
            <person name="Gladieux P."/>
            <person name="Hiltunen Thoren M."/>
            <person name="Johannesson H."/>
        </authorList>
    </citation>
    <scope>NUCLEOTIDE SEQUENCE</scope>
    <source>
        <strain evidence="2">CBS 314.62</strain>
    </source>
</reference>
<feature type="region of interest" description="Disordered" evidence="1">
    <location>
        <begin position="1"/>
        <end position="54"/>
    </location>
</feature>
<feature type="region of interest" description="Disordered" evidence="1">
    <location>
        <begin position="162"/>
        <end position="187"/>
    </location>
</feature>
<dbReference type="AlphaFoldDB" id="A0AAE0XGM3"/>
<keyword evidence="3" id="KW-1185">Reference proteome</keyword>
<feature type="compositionally biased region" description="Basic and acidic residues" evidence="1">
    <location>
        <begin position="170"/>
        <end position="187"/>
    </location>
</feature>
<name>A0AAE0XGM3_9PEZI</name>
<dbReference type="EMBL" id="JAULSO010000001">
    <property type="protein sequence ID" value="KAK3693094.1"/>
    <property type="molecule type" value="Genomic_DNA"/>
</dbReference>